<comment type="caution">
    <text evidence="1">The sequence shown here is derived from an EMBL/GenBank/DDBJ whole genome shotgun (WGS) entry which is preliminary data.</text>
</comment>
<name>A0A8K0SNM5_9HYPO</name>
<organism evidence="1 2">
    <name type="scientific">Stachybotrys elegans</name>
    <dbReference type="NCBI Taxonomy" id="80388"/>
    <lineage>
        <taxon>Eukaryota</taxon>
        <taxon>Fungi</taxon>
        <taxon>Dikarya</taxon>
        <taxon>Ascomycota</taxon>
        <taxon>Pezizomycotina</taxon>
        <taxon>Sordariomycetes</taxon>
        <taxon>Hypocreomycetidae</taxon>
        <taxon>Hypocreales</taxon>
        <taxon>Stachybotryaceae</taxon>
        <taxon>Stachybotrys</taxon>
    </lineage>
</organism>
<dbReference type="EMBL" id="JAGPNK010000007">
    <property type="protein sequence ID" value="KAH7318225.1"/>
    <property type="molecule type" value="Genomic_DNA"/>
</dbReference>
<gene>
    <name evidence="1" type="ORF">B0I35DRAFT_237592</name>
</gene>
<sequence length="202" mass="22324">MPDMFRFPNSWTSPRPGGCLAKNKEREIFTALHVASGDARGSGLTGNTPLDSDGIWEAQVCFARLHLTGLRCWSQQHRPPRLALVPESTTGLGMRIMHLQPSVASWEEGMHASLPLAPPPCTLGHRRAGVQDCSPAIAFLCLLSFPSRPLIVPASRPADRLVQFWPASFCTSTGEYCAPRWQFIRFDPPLDICVCVFFFLSS</sequence>
<protein>
    <submittedName>
        <fullName evidence="1">Uncharacterized protein</fullName>
    </submittedName>
</protein>
<evidence type="ECO:0000313" key="2">
    <source>
        <dbReference type="Proteomes" id="UP000813444"/>
    </source>
</evidence>
<proteinExistence type="predicted"/>
<dbReference type="AlphaFoldDB" id="A0A8K0SNM5"/>
<dbReference type="Proteomes" id="UP000813444">
    <property type="component" value="Unassembled WGS sequence"/>
</dbReference>
<accession>A0A8K0SNM5</accession>
<keyword evidence="2" id="KW-1185">Reference proteome</keyword>
<evidence type="ECO:0000313" key="1">
    <source>
        <dbReference type="EMBL" id="KAH7318225.1"/>
    </source>
</evidence>
<reference evidence="1" key="1">
    <citation type="journal article" date="2021" name="Nat. Commun.">
        <title>Genetic determinants of endophytism in the Arabidopsis root mycobiome.</title>
        <authorList>
            <person name="Mesny F."/>
            <person name="Miyauchi S."/>
            <person name="Thiergart T."/>
            <person name="Pickel B."/>
            <person name="Atanasova L."/>
            <person name="Karlsson M."/>
            <person name="Huettel B."/>
            <person name="Barry K.W."/>
            <person name="Haridas S."/>
            <person name="Chen C."/>
            <person name="Bauer D."/>
            <person name="Andreopoulos W."/>
            <person name="Pangilinan J."/>
            <person name="LaButti K."/>
            <person name="Riley R."/>
            <person name="Lipzen A."/>
            <person name="Clum A."/>
            <person name="Drula E."/>
            <person name="Henrissat B."/>
            <person name="Kohler A."/>
            <person name="Grigoriev I.V."/>
            <person name="Martin F.M."/>
            <person name="Hacquard S."/>
        </authorList>
    </citation>
    <scope>NUCLEOTIDE SEQUENCE</scope>
    <source>
        <strain evidence="1">MPI-CAGE-CH-0235</strain>
    </source>
</reference>